<gene>
    <name evidence="1" type="ORF">A2192_01375</name>
</gene>
<dbReference type="AlphaFoldDB" id="A0A1F6YHL4"/>
<proteinExistence type="predicted"/>
<organism evidence="1 2">
    <name type="scientific">Candidatus Nomurabacteria bacterium RIFOXYA1_FULL_35_17</name>
    <dbReference type="NCBI Taxonomy" id="1801798"/>
    <lineage>
        <taxon>Bacteria</taxon>
        <taxon>Candidatus Nomuraibacteriota</taxon>
    </lineage>
</organism>
<comment type="caution">
    <text evidence="1">The sequence shown here is derived from an EMBL/GenBank/DDBJ whole genome shotgun (WGS) entry which is preliminary data.</text>
</comment>
<sequence length="60" mass="7137">MKKIISIPKELSKKGELVVIPKSDYEELLRSQKVTSDDVLRWTRHARFLLKKKKLPELKF</sequence>
<protein>
    <submittedName>
        <fullName evidence="1">Uncharacterized protein</fullName>
    </submittedName>
</protein>
<evidence type="ECO:0000313" key="2">
    <source>
        <dbReference type="Proteomes" id="UP000179274"/>
    </source>
</evidence>
<dbReference type="Proteomes" id="UP000179274">
    <property type="component" value="Unassembled WGS sequence"/>
</dbReference>
<accession>A0A1F6YHL4</accession>
<name>A0A1F6YHL4_9BACT</name>
<dbReference type="EMBL" id="MFVW01000029">
    <property type="protein sequence ID" value="OGJ05878.1"/>
    <property type="molecule type" value="Genomic_DNA"/>
</dbReference>
<evidence type="ECO:0000313" key="1">
    <source>
        <dbReference type="EMBL" id="OGJ05878.1"/>
    </source>
</evidence>
<reference evidence="1 2" key="1">
    <citation type="journal article" date="2016" name="Nat. Commun.">
        <title>Thousands of microbial genomes shed light on interconnected biogeochemical processes in an aquifer system.</title>
        <authorList>
            <person name="Anantharaman K."/>
            <person name="Brown C.T."/>
            <person name="Hug L.A."/>
            <person name="Sharon I."/>
            <person name="Castelle C.J."/>
            <person name="Probst A.J."/>
            <person name="Thomas B.C."/>
            <person name="Singh A."/>
            <person name="Wilkins M.J."/>
            <person name="Karaoz U."/>
            <person name="Brodie E.L."/>
            <person name="Williams K.H."/>
            <person name="Hubbard S.S."/>
            <person name="Banfield J.F."/>
        </authorList>
    </citation>
    <scope>NUCLEOTIDE SEQUENCE [LARGE SCALE GENOMIC DNA]</scope>
</reference>